<feature type="transmembrane region" description="Helical" evidence="1">
    <location>
        <begin position="21"/>
        <end position="44"/>
    </location>
</feature>
<keyword evidence="1" id="KW-0812">Transmembrane</keyword>
<gene>
    <name evidence="2" type="ORF">SAMN06295912_106170</name>
</gene>
<protein>
    <submittedName>
        <fullName evidence="2">Uncharacterized protein</fullName>
    </submittedName>
</protein>
<evidence type="ECO:0000313" key="3">
    <source>
        <dbReference type="Proteomes" id="UP000198281"/>
    </source>
</evidence>
<evidence type="ECO:0000256" key="1">
    <source>
        <dbReference type="SAM" id="Phobius"/>
    </source>
</evidence>
<keyword evidence="1" id="KW-0472">Membrane</keyword>
<organism evidence="2 3">
    <name type="scientific">Edaphosphingomonas laterariae</name>
    <dbReference type="NCBI Taxonomy" id="861865"/>
    <lineage>
        <taxon>Bacteria</taxon>
        <taxon>Pseudomonadati</taxon>
        <taxon>Pseudomonadota</taxon>
        <taxon>Alphaproteobacteria</taxon>
        <taxon>Sphingomonadales</taxon>
        <taxon>Rhizorhabdaceae</taxon>
        <taxon>Edaphosphingomonas</taxon>
    </lineage>
</organism>
<dbReference type="AlphaFoldDB" id="A0A239EJ17"/>
<dbReference type="RefSeq" id="WP_179220763.1">
    <property type="nucleotide sequence ID" value="NZ_FZOS01000006.1"/>
</dbReference>
<dbReference type="Proteomes" id="UP000198281">
    <property type="component" value="Unassembled WGS sequence"/>
</dbReference>
<name>A0A239EJ17_9SPHN</name>
<keyword evidence="1" id="KW-1133">Transmembrane helix</keyword>
<keyword evidence="3" id="KW-1185">Reference proteome</keyword>
<accession>A0A239EJ17</accession>
<evidence type="ECO:0000313" key="2">
    <source>
        <dbReference type="EMBL" id="SNS44636.1"/>
    </source>
</evidence>
<sequence>MAEEQIHVTKTEARAGVTPHVVRYVLAISLLLVVLAFAFVLGLFG</sequence>
<proteinExistence type="predicted"/>
<reference evidence="3" key="1">
    <citation type="submission" date="2017-06" db="EMBL/GenBank/DDBJ databases">
        <authorList>
            <person name="Varghese N."/>
            <person name="Submissions S."/>
        </authorList>
    </citation>
    <scope>NUCLEOTIDE SEQUENCE [LARGE SCALE GENOMIC DNA]</scope>
    <source>
        <strain evidence="3">LNB2</strain>
    </source>
</reference>
<dbReference type="EMBL" id="FZOS01000006">
    <property type="protein sequence ID" value="SNS44636.1"/>
    <property type="molecule type" value="Genomic_DNA"/>
</dbReference>